<keyword evidence="2" id="KW-1185">Reference proteome</keyword>
<evidence type="ECO:0000313" key="1">
    <source>
        <dbReference type="EMBL" id="KAK8194389.1"/>
    </source>
</evidence>
<evidence type="ECO:0000313" key="2">
    <source>
        <dbReference type="Proteomes" id="UP001320706"/>
    </source>
</evidence>
<dbReference type="Proteomes" id="UP001320706">
    <property type="component" value="Unassembled WGS sequence"/>
</dbReference>
<name>A0ACC3S3L9_9PEZI</name>
<comment type="caution">
    <text evidence="1">The sequence shown here is derived from an EMBL/GenBank/DDBJ whole genome shotgun (WGS) entry which is preliminary data.</text>
</comment>
<reference evidence="1" key="1">
    <citation type="submission" date="2024-02" db="EMBL/GenBank/DDBJ databases">
        <title>Metagenome Assembled Genome of Zalaria obscura JY119.</title>
        <authorList>
            <person name="Vighnesh L."/>
            <person name="Jagadeeshwari U."/>
            <person name="Venkata Ramana C."/>
            <person name="Sasikala C."/>
        </authorList>
    </citation>
    <scope>NUCLEOTIDE SEQUENCE</scope>
    <source>
        <strain evidence="1">JY119</strain>
    </source>
</reference>
<organism evidence="1 2">
    <name type="scientific">Zalaria obscura</name>
    <dbReference type="NCBI Taxonomy" id="2024903"/>
    <lineage>
        <taxon>Eukaryota</taxon>
        <taxon>Fungi</taxon>
        <taxon>Dikarya</taxon>
        <taxon>Ascomycota</taxon>
        <taxon>Pezizomycotina</taxon>
        <taxon>Dothideomycetes</taxon>
        <taxon>Dothideomycetidae</taxon>
        <taxon>Dothideales</taxon>
        <taxon>Zalariaceae</taxon>
        <taxon>Zalaria</taxon>
    </lineage>
</organism>
<proteinExistence type="predicted"/>
<dbReference type="EMBL" id="JAMKPW020000043">
    <property type="protein sequence ID" value="KAK8194389.1"/>
    <property type="molecule type" value="Genomic_DNA"/>
</dbReference>
<accession>A0ACC3S3L9</accession>
<protein>
    <submittedName>
        <fullName evidence="1">Uncharacterized protein</fullName>
    </submittedName>
</protein>
<gene>
    <name evidence="1" type="ORF">M8818_007579</name>
</gene>
<sequence>MEETRKDKGNLSREDEAAIGDEIEVRREDQDKINRFSTLHQKEKLLEEELKQKEKEKEDLEEISSELELADEEEKVPYKIGDSFVSLPVSEVQELLAGSIEKIDTEVSEVEEKLSGLRDEMQGLKTALYGRFGRSINLEA</sequence>